<name>A0A1U8LSD5_GOSHI</name>
<dbReference type="Gene3D" id="3.30.70.270">
    <property type="match status" value="1"/>
</dbReference>
<dbReference type="InterPro" id="IPR043128">
    <property type="entry name" value="Rev_trsase/Diguanyl_cyclase"/>
</dbReference>
<dbReference type="PANTHER" id="PTHR34072">
    <property type="entry name" value="ENZYMATIC POLYPROTEIN-RELATED"/>
    <property type="match status" value="1"/>
</dbReference>
<dbReference type="InterPro" id="IPR043502">
    <property type="entry name" value="DNA/RNA_pol_sf"/>
</dbReference>
<dbReference type="PANTHER" id="PTHR34072:SF52">
    <property type="entry name" value="RIBONUCLEASE H"/>
    <property type="match status" value="1"/>
</dbReference>
<dbReference type="FunFam" id="3.30.70.270:FF:000020">
    <property type="entry name" value="Transposon Tf2-6 polyprotein-like Protein"/>
    <property type="match status" value="1"/>
</dbReference>
<organism evidence="1 2">
    <name type="scientific">Gossypium hirsutum</name>
    <name type="common">Upland cotton</name>
    <name type="synonym">Gossypium mexicanum</name>
    <dbReference type="NCBI Taxonomy" id="3635"/>
    <lineage>
        <taxon>Eukaryota</taxon>
        <taxon>Viridiplantae</taxon>
        <taxon>Streptophyta</taxon>
        <taxon>Embryophyta</taxon>
        <taxon>Tracheophyta</taxon>
        <taxon>Spermatophyta</taxon>
        <taxon>Magnoliopsida</taxon>
        <taxon>eudicotyledons</taxon>
        <taxon>Gunneridae</taxon>
        <taxon>Pentapetalae</taxon>
        <taxon>rosids</taxon>
        <taxon>malvids</taxon>
        <taxon>Malvales</taxon>
        <taxon>Malvaceae</taxon>
        <taxon>Malvoideae</taxon>
        <taxon>Gossypium</taxon>
    </lineage>
</organism>
<evidence type="ECO:0000313" key="1">
    <source>
        <dbReference type="Proteomes" id="UP000818029"/>
    </source>
</evidence>
<proteinExistence type="predicted"/>
<dbReference type="Proteomes" id="UP000818029">
    <property type="component" value="Chromosome A08"/>
</dbReference>
<dbReference type="SUPFAM" id="SSF56672">
    <property type="entry name" value="DNA/RNA polymerases"/>
    <property type="match status" value="1"/>
</dbReference>
<dbReference type="RefSeq" id="XP_016716328.1">
    <property type="nucleotide sequence ID" value="XM_016860839.1"/>
</dbReference>
<gene>
    <name evidence="2" type="primary">LOC107929423</name>
</gene>
<dbReference type="AlphaFoldDB" id="A0A1U8LSD5"/>
<sequence>MTFLGHVVSAERILVGPRKVEAVLDWKWPRNMSEIRSFLGLEGYYRCFVEGFSLIATPLTKLLRKRVPFAWTDAQQESFDKLKTVLTQAPVLILSLLKTHEANYPVHDLELAEVVFALKI</sequence>
<dbReference type="OrthoDB" id="415724at2759"/>
<reference evidence="1" key="1">
    <citation type="journal article" date="2020" name="Nat. Genet.">
        <title>Genomic diversifications of five Gossypium allopolyploid species and their impact on cotton improvement.</title>
        <authorList>
            <person name="Chen Z.J."/>
            <person name="Sreedasyam A."/>
            <person name="Ando A."/>
            <person name="Song Q."/>
            <person name="De Santiago L.M."/>
            <person name="Hulse-Kemp A.M."/>
            <person name="Ding M."/>
            <person name="Ye W."/>
            <person name="Kirkbride R.C."/>
            <person name="Jenkins J."/>
            <person name="Plott C."/>
            <person name="Lovell J."/>
            <person name="Lin Y.M."/>
            <person name="Vaughn R."/>
            <person name="Liu B."/>
            <person name="Simpson S."/>
            <person name="Scheffler B.E."/>
            <person name="Wen L."/>
            <person name="Saski C.A."/>
            <person name="Grover C.E."/>
            <person name="Hu G."/>
            <person name="Conover J.L."/>
            <person name="Carlson J.W."/>
            <person name="Shu S."/>
            <person name="Boston L.B."/>
            <person name="Williams M."/>
            <person name="Peterson D.G."/>
            <person name="McGee K."/>
            <person name="Jones D.C."/>
            <person name="Wendel J.F."/>
            <person name="Stelly D.M."/>
            <person name="Grimwood J."/>
            <person name="Schmutz J."/>
        </authorList>
    </citation>
    <scope>NUCLEOTIDE SEQUENCE [LARGE SCALE GENOMIC DNA]</scope>
    <source>
        <strain evidence="1">cv. TM-1</strain>
    </source>
</reference>
<dbReference type="KEGG" id="ghi:107929423"/>
<dbReference type="GeneID" id="107929423"/>
<protein>
    <submittedName>
        <fullName evidence="2">Uncharacterized mitochondrial protein AtMg00860-like</fullName>
    </submittedName>
</protein>
<dbReference type="STRING" id="3635.A0A1U8LSD5"/>
<dbReference type="PaxDb" id="3635-A0A1U8LSD5"/>
<keyword evidence="1" id="KW-1185">Reference proteome</keyword>
<accession>A0A1U8LSD5</accession>
<evidence type="ECO:0000313" key="2">
    <source>
        <dbReference type="RefSeq" id="XP_016716328.1"/>
    </source>
</evidence>
<reference evidence="2" key="2">
    <citation type="submission" date="2025-08" db="UniProtKB">
        <authorList>
            <consortium name="RefSeq"/>
        </authorList>
    </citation>
    <scope>IDENTIFICATION</scope>
</reference>